<evidence type="ECO:0000313" key="1">
    <source>
        <dbReference type="EMBL" id="KTC60142.1"/>
    </source>
</evidence>
<dbReference type="Proteomes" id="UP000054513">
    <property type="component" value="Unassembled WGS sequence"/>
</dbReference>
<dbReference type="RefSeq" id="WP_058401061.1">
    <property type="nucleotide sequence ID" value="NZ_LKCI01000019.1"/>
</dbReference>
<organism evidence="1 2">
    <name type="scientific">Pseudomonas savastanoi</name>
    <name type="common">Pseudomonas syringae pv. savastanoi</name>
    <dbReference type="NCBI Taxonomy" id="29438"/>
    <lineage>
        <taxon>Bacteria</taxon>
        <taxon>Pseudomonadati</taxon>
        <taxon>Pseudomonadota</taxon>
        <taxon>Gammaproteobacteria</taxon>
        <taxon>Pseudomonadales</taxon>
        <taxon>Pseudomonadaceae</taxon>
        <taxon>Pseudomonas</taxon>
    </lineage>
</organism>
<dbReference type="AlphaFoldDB" id="A0AAW3M2I0"/>
<reference evidence="1 2" key="1">
    <citation type="submission" date="2015-09" db="EMBL/GenBank/DDBJ databases">
        <title>Genome sequence of ICMP 19499.</title>
        <authorList>
            <person name="Visnovsky S.B."/>
            <person name="Lu A."/>
            <person name="Panda P."/>
            <person name="Pitman A.R."/>
        </authorList>
    </citation>
    <scope>NUCLEOTIDE SEQUENCE [LARGE SCALE GENOMIC DNA]</scope>
    <source>
        <strain evidence="1 2">ICMP 19499</strain>
    </source>
</reference>
<comment type="caution">
    <text evidence="1">The sequence shown here is derived from an EMBL/GenBank/DDBJ whole genome shotgun (WGS) entry which is preliminary data.</text>
</comment>
<gene>
    <name evidence="1" type="ORF">AO287_17780</name>
</gene>
<name>A0AAW3M2I0_PSESS</name>
<evidence type="ECO:0000313" key="2">
    <source>
        <dbReference type="Proteomes" id="UP000054513"/>
    </source>
</evidence>
<protein>
    <submittedName>
        <fullName evidence="1">Uncharacterized protein</fullName>
    </submittedName>
</protein>
<accession>A0AAW3M2I0</accession>
<proteinExistence type="predicted"/>
<sequence>MPLPYENATSGDKAFAEIQRILGRFGCDNYGIMHKAKEQVTLVQFEHRGRTVQLPGHWGGYATAWLREHPHTSRMRSTLEQHKQKASEIAQTAVCSLLRDWVKAQVTAVECSLMTFEEVFMPHMLLPDGRRMVEAAQKLLPPPSE</sequence>
<dbReference type="EMBL" id="LKCI01000019">
    <property type="protein sequence ID" value="KTC60142.1"/>
    <property type="molecule type" value="Genomic_DNA"/>
</dbReference>